<dbReference type="GO" id="GO:0016853">
    <property type="term" value="F:isomerase activity"/>
    <property type="evidence" value="ECO:0007669"/>
    <property type="project" value="UniProtKB-KW"/>
</dbReference>
<dbReference type="EMBL" id="OV696704">
    <property type="protein sequence ID" value="CAH1252258.1"/>
    <property type="molecule type" value="Genomic_DNA"/>
</dbReference>
<dbReference type="SUPFAM" id="SSF51735">
    <property type="entry name" value="NAD(P)-binding Rossmann-fold domains"/>
    <property type="match status" value="1"/>
</dbReference>
<feature type="domain" description="NAD-dependent epimerase/dehydratase" evidence="9">
    <location>
        <begin position="3"/>
        <end position="230"/>
    </location>
</feature>
<evidence type="ECO:0000256" key="5">
    <source>
        <dbReference type="ARBA" id="ARBA00022857"/>
    </source>
</evidence>
<comment type="pathway">
    <text evidence="2">Nucleotide-sugar biosynthesis; GDP-L-fucose biosynthesis via de novo pathway; GDP-L-fucose from GDP-alpha-D-mannose: step 2/2.</text>
</comment>
<evidence type="ECO:0000313" key="10">
    <source>
        <dbReference type="EMBL" id="CAH1252258.1"/>
    </source>
</evidence>
<keyword evidence="6" id="KW-0560">Oxidoreductase</keyword>
<dbReference type="InterPro" id="IPR001509">
    <property type="entry name" value="Epimerase_deHydtase"/>
</dbReference>
<dbReference type="GO" id="GO:0050577">
    <property type="term" value="F:GDP-L-fucose synthase activity"/>
    <property type="evidence" value="ECO:0007669"/>
    <property type="project" value="UniProtKB-EC"/>
</dbReference>
<dbReference type="Pfam" id="PF01370">
    <property type="entry name" value="Epimerase"/>
    <property type="match status" value="1"/>
</dbReference>
<dbReference type="GO" id="GO:0042351">
    <property type="term" value="P:'de novo' GDP-L-fucose biosynthetic process"/>
    <property type="evidence" value="ECO:0007669"/>
    <property type="project" value="UniProtKB-UniPathway"/>
</dbReference>
<evidence type="ECO:0000256" key="3">
    <source>
        <dbReference type="ARBA" id="ARBA00005959"/>
    </source>
</evidence>
<keyword evidence="5" id="KW-0521">NADP</keyword>
<dbReference type="EC" id="1.1.1.271" evidence="4"/>
<dbReference type="InterPro" id="IPR036291">
    <property type="entry name" value="NAD(P)-bd_dom_sf"/>
</dbReference>
<comment type="function">
    <text evidence="1">Catalyzes the two-step NADP-dependent conversion of GDP-4-dehydro-6-deoxy-D-mannose to GDP-fucose, involving an epimerase and a reductase reaction.</text>
</comment>
<sequence length="313" mass="35400">MKVLVTGGSGLIGRAIRYAVEQNPCADEEWIFVSSKEADLRDAKETKALFEKYKPTHVIHLAAEMGGMIRISQHNVEFLRNNFLINDNVLYNAYTTGVKKCITTLTSAIFPCEIQYPVDESNVHDGPPHESVSGYAWAKRMIDVQNLAYNKQHGCKFTSVVPINLFGPYDNFNLSDGNVMPALIHKAYLAKKKGESLPVWGSGSSRRQFMYSRDLGKLMVWAVKEYEEIDPIILAVGEEDEISIKEAVELVVEATEFKGEVAYDTTKSDGQFRKTCSNDKLRKYLPDFKFTPIKQALKDTCDWLAENYEEART</sequence>
<evidence type="ECO:0000256" key="2">
    <source>
        <dbReference type="ARBA" id="ARBA00004883"/>
    </source>
</evidence>
<accession>A0A8K0EKM8</accession>
<evidence type="ECO:0000259" key="9">
    <source>
        <dbReference type="Pfam" id="PF01370"/>
    </source>
</evidence>
<organism evidence="10 11">
    <name type="scientific">Branchiostoma lanceolatum</name>
    <name type="common">Common lancelet</name>
    <name type="synonym">Amphioxus lanceolatum</name>
    <dbReference type="NCBI Taxonomy" id="7740"/>
    <lineage>
        <taxon>Eukaryota</taxon>
        <taxon>Metazoa</taxon>
        <taxon>Chordata</taxon>
        <taxon>Cephalochordata</taxon>
        <taxon>Leptocardii</taxon>
        <taxon>Amphioxiformes</taxon>
        <taxon>Branchiostomatidae</taxon>
        <taxon>Branchiostoma</taxon>
    </lineage>
</organism>
<evidence type="ECO:0000256" key="1">
    <source>
        <dbReference type="ARBA" id="ARBA00002870"/>
    </source>
</evidence>
<evidence type="ECO:0000313" key="11">
    <source>
        <dbReference type="Proteomes" id="UP000838412"/>
    </source>
</evidence>
<reference evidence="10" key="1">
    <citation type="submission" date="2022-01" db="EMBL/GenBank/DDBJ databases">
        <authorList>
            <person name="Braso-Vives M."/>
        </authorList>
    </citation>
    <scope>NUCLEOTIDE SEQUENCE</scope>
</reference>
<dbReference type="AlphaFoldDB" id="A0A8K0EKM8"/>
<dbReference type="PANTHER" id="PTHR43238:SF1">
    <property type="entry name" value="GDP-L-FUCOSE SYNTHASE"/>
    <property type="match status" value="1"/>
</dbReference>
<dbReference type="OrthoDB" id="202470at2759"/>
<dbReference type="CDD" id="cd05239">
    <property type="entry name" value="GDP_FS_SDR_e"/>
    <property type="match status" value="1"/>
</dbReference>
<keyword evidence="11" id="KW-1185">Reference proteome</keyword>
<name>A0A8K0EKM8_BRALA</name>
<proteinExistence type="inferred from homology"/>
<keyword evidence="7" id="KW-0413">Isomerase</keyword>
<protein>
    <recommendedName>
        <fullName evidence="4">GDP-L-fucose synthase</fullName>
        <ecNumber evidence="4">1.1.1.271</ecNumber>
    </recommendedName>
    <alternativeName>
        <fullName evidence="8">GDP-4-keto-6-deoxy-D-mannose-3,5-epimerase-4-reductase</fullName>
    </alternativeName>
</protein>
<dbReference type="InterPro" id="IPR028614">
    <property type="entry name" value="GDP_fucose/colitose_synth"/>
</dbReference>
<dbReference type="UniPathway" id="UPA00128">
    <property type="reaction ID" value="UER00191"/>
</dbReference>
<evidence type="ECO:0000256" key="8">
    <source>
        <dbReference type="ARBA" id="ARBA00032995"/>
    </source>
</evidence>
<dbReference type="Gene3D" id="3.40.50.720">
    <property type="entry name" value="NAD(P)-binding Rossmann-like Domain"/>
    <property type="match status" value="1"/>
</dbReference>
<dbReference type="Gene3D" id="3.90.25.10">
    <property type="entry name" value="UDP-galactose 4-epimerase, domain 1"/>
    <property type="match status" value="1"/>
</dbReference>
<dbReference type="HAMAP" id="MF_00956">
    <property type="entry name" value="GDP_fucose_synth"/>
    <property type="match status" value="1"/>
</dbReference>
<dbReference type="PANTHER" id="PTHR43238">
    <property type="entry name" value="GDP-L-FUCOSE SYNTHASE"/>
    <property type="match status" value="1"/>
</dbReference>
<gene>
    <name evidence="10" type="primary">TSTA3</name>
    <name evidence="10" type="ORF">BLAG_LOCUS12387</name>
</gene>
<dbReference type="Proteomes" id="UP000838412">
    <property type="component" value="Chromosome 19"/>
</dbReference>
<evidence type="ECO:0000256" key="6">
    <source>
        <dbReference type="ARBA" id="ARBA00023002"/>
    </source>
</evidence>
<evidence type="ECO:0000256" key="4">
    <source>
        <dbReference type="ARBA" id="ARBA00012371"/>
    </source>
</evidence>
<evidence type="ECO:0000256" key="7">
    <source>
        <dbReference type="ARBA" id="ARBA00023235"/>
    </source>
</evidence>
<comment type="similarity">
    <text evidence="3">Belongs to the NAD(P)-dependent epimerase/dehydratase family. Fucose synthase subfamily.</text>
</comment>